<keyword evidence="3" id="KW-1185">Reference proteome</keyword>
<evidence type="ECO:0000313" key="3">
    <source>
        <dbReference type="Proteomes" id="UP000094336"/>
    </source>
</evidence>
<sequence>MSELSNDNSIATELADGGVPAFRPRFLSLTGEITRAVVIPSISPVSPDTTAASSDTDMIPVDGTSERRESDVSLIDI</sequence>
<dbReference type="Pfam" id="PF22044">
    <property type="entry name" value="SPO24"/>
    <property type="match status" value="1"/>
</dbReference>
<accession>A0A1E3QS78</accession>
<gene>
    <name evidence="2" type="ORF">BABINDRAFT_160829</name>
</gene>
<dbReference type="GeneID" id="30146335"/>
<dbReference type="Proteomes" id="UP000094336">
    <property type="component" value="Unassembled WGS sequence"/>
</dbReference>
<organism evidence="2 3">
    <name type="scientific">Babjeviella inositovora NRRL Y-12698</name>
    <dbReference type="NCBI Taxonomy" id="984486"/>
    <lineage>
        <taxon>Eukaryota</taxon>
        <taxon>Fungi</taxon>
        <taxon>Dikarya</taxon>
        <taxon>Ascomycota</taxon>
        <taxon>Saccharomycotina</taxon>
        <taxon>Pichiomycetes</taxon>
        <taxon>Serinales incertae sedis</taxon>
        <taxon>Babjeviella</taxon>
    </lineage>
</organism>
<evidence type="ECO:0000256" key="1">
    <source>
        <dbReference type="SAM" id="MobiDB-lite"/>
    </source>
</evidence>
<dbReference type="RefSeq" id="XP_018985894.1">
    <property type="nucleotide sequence ID" value="XM_019128482.1"/>
</dbReference>
<dbReference type="InterPro" id="IPR054415">
    <property type="entry name" value="SPO24"/>
</dbReference>
<proteinExistence type="predicted"/>
<dbReference type="EMBL" id="KV454429">
    <property type="protein sequence ID" value="ODQ80566.1"/>
    <property type="molecule type" value="Genomic_DNA"/>
</dbReference>
<feature type="region of interest" description="Disordered" evidence="1">
    <location>
        <begin position="44"/>
        <end position="77"/>
    </location>
</feature>
<reference evidence="3" key="1">
    <citation type="submission" date="2016-05" db="EMBL/GenBank/DDBJ databases">
        <title>Comparative genomics of biotechnologically important yeasts.</title>
        <authorList>
            <consortium name="DOE Joint Genome Institute"/>
            <person name="Riley R."/>
            <person name="Haridas S."/>
            <person name="Wolfe K.H."/>
            <person name="Lopes M.R."/>
            <person name="Hittinger C.T."/>
            <person name="Goker M."/>
            <person name="Salamov A."/>
            <person name="Wisecaver J."/>
            <person name="Long T.M."/>
            <person name="Aerts A.L."/>
            <person name="Barry K."/>
            <person name="Choi C."/>
            <person name="Clum A."/>
            <person name="Coughlan A.Y."/>
            <person name="Deshpande S."/>
            <person name="Douglass A.P."/>
            <person name="Hanson S.J."/>
            <person name="Klenk H.-P."/>
            <person name="Labutti K."/>
            <person name="Lapidus A."/>
            <person name="Lindquist E."/>
            <person name="Lipzen A."/>
            <person name="Meier-Kolthoff J.P."/>
            <person name="Ohm R.A."/>
            <person name="Otillar R.P."/>
            <person name="Pangilinan J."/>
            <person name="Peng Y."/>
            <person name="Rokas A."/>
            <person name="Rosa C.A."/>
            <person name="Scheuner C."/>
            <person name="Sibirny A.A."/>
            <person name="Slot J.C."/>
            <person name="Stielow J.B."/>
            <person name="Sun H."/>
            <person name="Kurtzman C.P."/>
            <person name="Blackwell M."/>
            <person name="Grigoriev I.V."/>
            <person name="Jeffries T.W."/>
        </authorList>
    </citation>
    <scope>NUCLEOTIDE SEQUENCE [LARGE SCALE GENOMIC DNA]</scope>
    <source>
        <strain evidence="3">NRRL Y-12698</strain>
    </source>
</reference>
<name>A0A1E3QS78_9ASCO</name>
<evidence type="ECO:0000313" key="2">
    <source>
        <dbReference type="EMBL" id="ODQ80566.1"/>
    </source>
</evidence>
<feature type="compositionally biased region" description="Polar residues" evidence="1">
    <location>
        <begin position="44"/>
        <end position="56"/>
    </location>
</feature>
<protein>
    <submittedName>
        <fullName evidence="2">Uncharacterized protein</fullName>
    </submittedName>
</protein>
<dbReference type="AlphaFoldDB" id="A0A1E3QS78"/>